<organism evidence="5 6">
    <name type="scientific">Acidithiobacillus marinus</name>
    <dbReference type="NCBI Taxonomy" id="187490"/>
    <lineage>
        <taxon>Bacteria</taxon>
        <taxon>Pseudomonadati</taxon>
        <taxon>Pseudomonadota</taxon>
        <taxon>Acidithiobacillia</taxon>
        <taxon>Acidithiobacillales</taxon>
        <taxon>Acidithiobacillaceae</taxon>
        <taxon>Acidithiobacillus</taxon>
    </lineage>
</organism>
<protein>
    <recommendedName>
        <fullName evidence="4">ParB-like N-terminal domain-containing protein</fullName>
    </recommendedName>
</protein>
<dbReference type="InParanoid" id="A0A2I1DIE2"/>
<dbReference type="Proteomes" id="UP000234329">
    <property type="component" value="Unassembled WGS sequence"/>
</dbReference>
<evidence type="ECO:0000259" key="4">
    <source>
        <dbReference type="SMART" id="SM00470"/>
    </source>
</evidence>
<name>A0A2I1DIE2_9PROT</name>
<dbReference type="GO" id="GO:0003677">
    <property type="term" value="F:DNA binding"/>
    <property type="evidence" value="ECO:0007669"/>
    <property type="project" value="InterPro"/>
</dbReference>
<sequence length="328" mass="36637">MTTPPRKSMGMMSPAKPIVDKEQVSKDVAALPVFPYEGERSPARTTSDTNDQGVERIKVSDIIENPYNPRTSYLEKEVLAMAESLRKNGLMNPLHVAAPTSTEEHYLLIAGHTRLKAIRLYLQEDPRFDTVQVIVHRHMSARQIAVMAFEENAARAQQRPVDLGLYWAKLLEKGVFATAAEIAGAHETTETKVSRMLTFSKLNGEALKIILDNPDTFSHFHAIFILNIEKKHGKEAAKDFAERIAKENLSVREAEKLAKNLKIGDDKRRGIAPGTREIIRFSESAIKGSAIIRDDGEFKLNLSGLTSEEQAMLVKGLKEFLGGKRKSF</sequence>
<dbReference type="RefSeq" id="WP_101538846.1">
    <property type="nucleotide sequence ID" value="NZ_MXAV01000053.1"/>
</dbReference>
<evidence type="ECO:0000313" key="6">
    <source>
        <dbReference type="Proteomes" id="UP000234329"/>
    </source>
</evidence>
<gene>
    <name evidence="5" type="ORF">B1757_13615</name>
</gene>
<accession>A0A2I1DIE2</accession>
<dbReference type="InterPro" id="IPR050336">
    <property type="entry name" value="Chromosome_partition/occlusion"/>
</dbReference>
<proteinExistence type="inferred from homology"/>
<dbReference type="GO" id="GO:0005694">
    <property type="term" value="C:chromosome"/>
    <property type="evidence" value="ECO:0007669"/>
    <property type="project" value="TreeGrafter"/>
</dbReference>
<keyword evidence="2" id="KW-0159">Chromosome partition</keyword>
<dbReference type="InterPro" id="IPR003115">
    <property type="entry name" value="ParB_N"/>
</dbReference>
<feature type="domain" description="ParB-like N-terminal" evidence="4">
    <location>
        <begin position="55"/>
        <end position="153"/>
    </location>
</feature>
<dbReference type="GO" id="GO:0007059">
    <property type="term" value="P:chromosome segregation"/>
    <property type="evidence" value="ECO:0007669"/>
    <property type="project" value="UniProtKB-KW"/>
</dbReference>
<dbReference type="Pfam" id="PF02195">
    <property type="entry name" value="ParB_N"/>
    <property type="match status" value="1"/>
</dbReference>
<comment type="similarity">
    <text evidence="1">Belongs to the ParB family.</text>
</comment>
<dbReference type="EMBL" id="MXAV01000053">
    <property type="protein sequence ID" value="PKY09637.1"/>
    <property type="molecule type" value="Genomic_DNA"/>
</dbReference>
<dbReference type="InterPro" id="IPR041468">
    <property type="entry name" value="HTH_ParB/Spo0J"/>
</dbReference>
<dbReference type="PANTHER" id="PTHR33375">
    <property type="entry name" value="CHROMOSOME-PARTITIONING PROTEIN PARB-RELATED"/>
    <property type="match status" value="1"/>
</dbReference>
<dbReference type="SUPFAM" id="SSF109709">
    <property type="entry name" value="KorB DNA-binding domain-like"/>
    <property type="match status" value="1"/>
</dbReference>
<dbReference type="SUPFAM" id="SSF110849">
    <property type="entry name" value="ParB/Sulfiredoxin"/>
    <property type="match status" value="1"/>
</dbReference>
<dbReference type="InterPro" id="IPR036086">
    <property type="entry name" value="ParB/Sulfiredoxin_sf"/>
</dbReference>
<comment type="caution">
    <text evidence="5">The sequence shown here is derived from an EMBL/GenBank/DDBJ whole genome shotgun (WGS) entry which is preliminary data.</text>
</comment>
<evidence type="ECO:0000256" key="3">
    <source>
        <dbReference type="SAM" id="MobiDB-lite"/>
    </source>
</evidence>
<dbReference type="Gene3D" id="3.90.1530.10">
    <property type="entry name" value="Conserved hypothetical protein from pyrococcus furiosus pfu- 392566-001, ParB domain"/>
    <property type="match status" value="1"/>
</dbReference>
<dbReference type="OrthoDB" id="8526040at2"/>
<dbReference type="Pfam" id="PF17762">
    <property type="entry name" value="HTH_ParB"/>
    <property type="match status" value="1"/>
</dbReference>
<evidence type="ECO:0000256" key="2">
    <source>
        <dbReference type="ARBA" id="ARBA00022829"/>
    </source>
</evidence>
<dbReference type="PANTHER" id="PTHR33375:SF1">
    <property type="entry name" value="CHROMOSOME-PARTITIONING PROTEIN PARB-RELATED"/>
    <property type="match status" value="1"/>
</dbReference>
<keyword evidence="6" id="KW-1185">Reference proteome</keyword>
<reference evidence="5 6" key="1">
    <citation type="submission" date="2017-03" db="EMBL/GenBank/DDBJ databases">
        <title>Draft genime sequence of the acidophilic sulfur-oxidizing bacterium Acidithiobacillus sp. SH, isolated from seawater.</title>
        <authorList>
            <person name="Sharmin S."/>
            <person name="Tokuhisa M."/>
            <person name="Kanao T."/>
            <person name="Kamimura K."/>
        </authorList>
    </citation>
    <scope>NUCLEOTIDE SEQUENCE [LARGE SCALE GENOMIC DNA]</scope>
    <source>
        <strain evidence="5 6">SH</strain>
    </source>
</reference>
<dbReference type="NCBIfam" id="TIGR00180">
    <property type="entry name" value="parB_part"/>
    <property type="match status" value="1"/>
</dbReference>
<feature type="region of interest" description="Disordered" evidence="3">
    <location>
        <begin position="1"/>
        <end position="20"/>
    </location>
</feature>
<evidence type="ECO:0000313" key="5">
    <source>
        <dbReference type="EMBL" id="PKY09637.1"/>
    </source>
</evidence>
<evidence type="ECO:0000256" key="1">
    <source>
        <dbReference type="ARBA" id="ARBA00006295"/>
    </source>
</evidence>
<dbReference type="InterPro" id="IPR004437">
    <property type="entry name" value="ParB/RepB/Spo0J"/>
</dbReference>
<dbReference type="AlphaFoldDB" id="A0A2I1DIE2"/>
<dbReference type="SMART" id="SM00470">
    <property type="entry name" value="ParB"/>
    <property type="match status" value="1"/>
</dbReference>